<dbReference type="InterPro" id="IPR036188">
    <property type="entry name" value="FAD/NAD-bd_sf"/>
</dbReference>
<keyword evidence="3" id="KW-0274">FAD</keyword>
<dbReference type="RefSeq" id="WP_084476042.1">
    <property type="nucleotide sequence ID" value="NZ_JBHXPO010000001.1"/>
</dbReference>
<dbReference type="PANTHER" id="PTHR43557">
    <property type="entry name" value="APOPTOSIS-INDUCING FACTOR 1"/>
    <property type="match status" value="1"/>
</dbReference>
<evidence type="ECO:0000256" key="1">
    <source>
        <dbReference type="ARBA" id="ARBA00001974"/>
    </source>
</evidence>
<evidence type="ECO:0000259" key="6">
    <source>
        <dbReference type="Pfam" id="PF14759"/>
    </source>
</evidence>
<evidence type="ECO:0000256" key="3">
    <source>
        <dbReference type="ARBA" id="ARBA00022827"/>
    </source>
</evidence>
<dbReference type="GO" id="GO:0005737">
    <property type="term" value="C:cytoplasm"/>
    <property type="evidence" value="ECO:0007669"/>
    <property type="project" value="TreeGrafter"/>
</dbReference>
<dbReference type="EMBL" id="SNXK01000007">
    <property type="protein sequence ID" value="TDP32001.1"/>
    <property type="molecule type" value="Genomic_DNA"/>
</dbReference>
<keyword evidence="8" id="KW-1185">Reference proteome</keyword>
<evidence type="ECO:0000256" key="4">
    <source>
        <dbReference type="ARBA" id="ARBA00023002"/>
    </source>
</evidence>
<dbReference type="SUPFAM" id="SSF51905">
    <property type="entry name" value="FAD/NAD(P)-binding domain"/>
    <property type="match status" value="1"/>
</dbReference>
<feature type="domain" description="Reductase C-terminal" evidence="6">
    <location>
        <begin position="317"/>
        <end position="389"/>
    </location>
</feature>
<dbReference type="InterPro" id="IPR023753">
    <property type="entry name" value="FAD/NAD-binding_dom"/>
</dbReference>
<dbReference type="Pfam" id="PF07992">
    <property type="entry name" value="Pyr_redox_2"/>
    <property type="match status" value="1"/>
</dbReference>
<dbReference type="Pfam" id="PF14759">
    <property type="entry name" value="Reductase_C"/>
    <property type="match status" value="1"/>
</dbReference>
<evidence type="ECO:0000259" key="5">
    <source>
        <dbReference type="Pfam" id="PF07992"/>
    </source>
</evidence>
<dbReference type="GO" id="GO:0016651">
    <property type="term" value="F:oxidoreductase activity, acting on NAD(P)H"/>
    <property type="evidence" value="ECO:0007669"/>
    <property type="project" value="TreeGrafter"/>
</dbReference>
<dbReference type="Proteomes" id="UP000295087">
    <property type="component" value="Unassembled WGS sequence"/>
</dbReference>
<dbReference type="SUPFAM" id="SSF55424">
    <property type="entry name" value="FAD/NAD-linked reductases, dimerisation (C-terminal) domain"/>
    <property type="match status" value="1"/>
</dbReference>
<dbReference type="InterPro" id="IPR050446">
    <property type="entry name" value="FAD-oxidoreductase/Apoptosis"/>
</dbReference>
<dbReference type="Gene3D" id="3.30.390.30">
    <property type="match status" value="1"/>
</dbReference>
<evidence type="ECO:0000256" key="2">
    <source>
        <dbReference type="ARBA" id="ARBA00022630"/>
    </source>
</evidence>
<dbReference type="Gene3D" id="3.50.50.60">
    <property type="entry name" value="FAD/NAD(P)-binding domain"/>
    <property type="match status" value="2"/>
</dbReference>
<reference evidence="7 8" key="1">
    <citation type="submission" date="2019-03" db="EMBL/GenBank/DDBJ databases">
        <title>Genomic Encyclopedia of Type Strains, Phase IV (KMG-IV): sequencing the most valuable type-strain genomes for metagenomic binning, comparative biology and taxonomic classification.</title>
        <authorList>
            <person name="Goeker M."/>
        </authorList>
    </citation>
    <scope>NUCLEOTIDE SEQUENCE [LARGE SCALE GENOMIC DNA]</scope>
    <source>
        <strain evidence="7 8">DSM 44496</strain>
    </source>
</reference>
<keyword evidence="4" id="KW-0560">Oxidoreductase</keyword>
<feature type="domain" description="FAD/NAD(P)-binding" evidence="5">
    <location>
        <begin position="4"/>
        <end position="297"/>
    </location>
</feature>
<comment type="cofactor">
    <cofactor evidence="1">
        <name>FAD</name>
        <dbReference type="ChEBI" id="CHEBI:57692"/>
    </cofactor>
</comment>
<dbReference type="InterPro" id="IPR028202">
    <property type="entry name" value="Reductase_C"/>
</dbReference>
<dbReference type="InterPro" id="IPR016156">
    <property type="entry name" value="FAD/NAD-linked_Rdtase_dimer_sf"/>
</dbReference>
<gene>
    <name evidence="7" type="ORF">DFR75_107226</name>
</gene>
<keyword evidence="2" id="KW-0285">Flavoprotein</keyword>
<organism evidence="7 8">
    <name type="scientific">Nocardia ignorata</name>
    <dbReference type="NCBI Taxonomy" id="145285"/>
    <lineage>
        <taxon>Bacteria</taxon>
        <taxon>Bacillati</taxon>
        <taxon>Actinomycetota</taxon>
        <taxon>Actinomycetes</taxon>
        <taxon>Mycobacteriales</taxon>
        <taxon>Nocardiaceae</taxon>
        <taxon>Nocardia</taxon>
    </lineage>
</organism>
<dbReference type="PRINTS" id="PR00368">
    <property type="entry name" value="FADPNR"/>
</dbReference>
<comment type="caution">
    <text evidence="7">The sequence shown here is derived from an EMBL/GenBank/DDBJ whole genome shotgun (WGS) entry which is preliminary data.</text>
</comment>
<dbReference type="PANTHER" id="PTHR43557:SF2">
    <property type="entry name" value="RIESKE DOMAIN-CONTAINING PROTEIN-RELATED"/>
    <property type="match status" value="1"/>
</dbReference>
<proteinExistence type="predicted"/>
<dbReference type="PRINTS" id="PR00411">
    <property type="entry name" value="PNDRDTASEI"/>
</dbReference>
<evidence type="ECO:0000313" key="8">
    <source>
        <dbReference type="Proteomes" id="UP000295087"/>
    </source>
</evidence>
<protein>
    <submittedName>
        <fullName evidence="7">NAD/ferredoxin-dependent reductase-like protein</fullName>
    </submittedName>
</protein>
<dbReference type="AlphaFoldDB" id="A0A4R6P380"/>
<name>A0A4R6P380_NOCIG</name>
<accession>A0A4R6P380</accession>
<evidence type="ECO:0000313" key="7">
    <source>
        <dbReference type="EMBL" id="TDP32001.1"/>
    </source>
</evidence>
<sequence>MSGRIVIVGAGVAGATAAHTLRREGYAGEIVLVGAEPMMPYRRPAVSKELLAGTASVERTLLKPAKFWADNVIDLRPATRVDAIDIDRASVRLSTGGDLGYDSLLLATGARARHIDTASTRVHTLRTLSDITALRAAIDADGSLLIIGGGLIGCEVAATARGLGADVTLLHAGPALLDRVVPRSVADLLRDIHHEHGVVVETEVSTTDLGDTTDGVTATAADGRSWSAGAALVAIGAAPDTALAEAAGLAVNEGIVIDQHYRTSAPGVFAAGDATTAFNSHRGEFESGRQWNSAMSAGAAAARAMLGRTAAPAEIPWGWTDQHGLSLQFAGWVHPHDDLVVEGTLESRDFLAVAVRDGLPVGAVAMARPRELRAARAAIGAGAPWPPSSFRSSEIRGNLSTINYSEKITNSG</sequence>